<dbReference type="InterPro" id="IPR001841">
    <property type="entry name" value="Znf_RING"/>
</dbReference>
<evidence type="ECO:0000256" key="9">
    <source>
        <dbReference type="PROSITE-ProRule" id="PRU00175"/>
    </source>
</evidence>
<dbReference type="SUPFAM" id="SSF57903">
    <property type="entry name" value="FYVE/PHD zinc finger"/>
    <property type="match status" value="1"/>
</dbReference>
<dbReference type="PROSITE" id="PS50172">
    <property type="entry name" value="BRCT"/>
    <property type="match status" value="1"/>
</dbReference>
<dbReference type="PANTHER" id="PTHR13763:SF0">
    <property type="entry name" value="BREAST CANCER TYPE 1 SUSCEPTIBILITY PROTEIN"/>
    <property type="match status" value="1"/>
</dbReference>
<dbReference type="InterPro" id="IPR019787">
    <property type="entry name" value="Znf_PHD-finger"/>
</dbReference>
<keyword evidence="15" id="KW-0489">Methyltransferase</keyword>
<dbReference type="Pfam" id="PF13639">
    <property type="entry name" value="zf-RING_2"/>
    <property type="match status" value="1"/>
</dbReference>
<dbReference type="STRING" id="448386.A0A2V3J632"/>
<dbReference type="InterPro" id="IPR036420">
    <property type="entry name" value="BRCT_dom_sf"/>
</dbReference>
<dbReference type="AlphaFoldDB" id="A0A2V3J632"/>
<keyword evidence="15" id="KW-0808">Transferase</keyword>
<dbReference type="OrthoDB" id="252722at2759"/>
<dbReference type="SUPFAM" id="SSF52113">
    <property type="entry name" value="BRCT domain"/>
    <property type="match status" value="1"/>
</dbReference>
<keyword evidence="2" id="KW-0479">Metal-binding</keyword>
<evidence type="ECO:0000256" key="8">
    <source>
        <dbReference type="ARBA" id="ARBA00023242"/>
    </source>
</evidence>
<dbReference type="GO" id="GO:0005634">
    <property type="term" value="C:nucleus"/>
    <property type="evidence" value="ECO:0007669"/>
    <property type="project" value="UniProtKB-SubCell"/>
</dbReference>
<dbReference type="GO" id="GO:0008168">
    <property type="term" value="F:methyltransferase activity"/>
    <property type="evidence" value="ECO:0007669"/>
    <property type="project" value="UniProtKB-KW"/>
</dbReference>
<feature type="domain" description="BRCT" evidence="13">
    <location>
        <begin position="465"/>
        <end position="553"/>
    </location>
</feature>
<keyword evidence="5 9" id="KW-0863">Zinc-finger</keyword>
<dbReference type="GO" id="GO:0004842">
    <property type="term" value="F:ubiquitin-protein transferase activity"/>
    <property type="evidence" value="ECO:0007669"/>
    <property type="project" value="TreeGrafter"/>
</dbReference>
<keyword evidence="3" id="KW-0677">Repeat</keyword>
<dbReference type="Pfam" id="PF00533">
    <property type="entry name" value="BRCT"/>
    <property type="match status" value="1"/>
</dbReference>
<feature type="region of interest" description="Disordered" evidence="10">
    <location>
        <begin position="1"/>
        <end position="43"/>
    </location>
</feature>
<dbReference type="PROSITE" id="PS01359">
    <property type="entry name" value="ZF_PHD_1"/>
    <property type="match status" value="1"/>
</dbReference>
<dbReference type="InterPro" id="IPR017907">
    <property type="entry name" value="Znf_RING_CS"/>
</dbReference>
<evidence type="ECO:0000259" key="12">
    <source>
        <dbReference type="PROSITE" id="PS50089"/>
    </source>
</evidence>
<dbReference type="PROSITE" id="PS50089">
    <property type="entry name" value="ZF_RING_2"/>
    <property type="match status" value="1"/>
</dbReference>
<evidence type="ECO:0000313" key="16">
    <source>
        <dbReference type="Proteomes" id="UP000247409"/>
    </source>
</evidence>
<dbReference type="PROSITE" id="PS50016">
    <property type="entry name" value="ZF_PHD_2"/>
    <property type="match status" value="1"/>
</dbReference>
<dbReference type="PANTHER" id="PTHR13763">
    <property type="entry name" value="BREAST CANCER TYPE 1 SUSCEPTIBILITY PROTEIN BRCA1"/>
    <property type="match status" value="1"/>
</dbReference>
<accession>A0A2V3J632</accession>
<keyword evidence="7" id="KW-0234">DNA repair</keyword>
<proteinExistence type="predicted"/>
<keyword evidence="6" id="KW-0862">Zinc</keyword>
<evidence type="ECO:0000256" key="1">
    <source>
        <dbReference type="ARBA" id="ARBA00004123"/>
    </source>
</evidence>
<keyword evidence="4" id="KW-0227">DNA damage</keyword>
<dbReference type="GO" id="GO:0032259">
    <property type="term" value="P:methylation"/>
    <property type="evidence" value="ECO:0007669"/>
    <property type="project" value="UniProtKB-KW"/>
</dbReference>
<dbReference type="SMART" id="SM00184">
    <property type="entry name" value="RING"/>
    <property type="match status" value="2"/>
</dbReference>
<feature type="compositionally biased region" description="Low complexity" evidence="10">
    <location>
        <begin position="17"/>
        <end position="43"/>
    </location>
</feature>
<dbReference type="InterPro" id="IPR034732">
    <property type="entry name" value="EPHD"/>
</dbReference>
<dbReference type="GO" id="GO:0000724">
    <property type="term" value="P:double-strand break repair via homologous recombination"/>
    <property type="evidence" value="ECO:0007669"/>
    <property type="project" value="TreeGrafter"/>
</dbReference>
<evidence type="ECO:0000259" key="11">
    <source>
        <dbReference type="PROSITE" id="PS50016"/>
    </source>
</evidence>
<dbReference type="InterPro" id="IPR001357">
    <property type="entry name" value="BRCT_dom"/>
</dbReference>
<dbReference type="InterPro" id="IPR031099">
    <property type="entry name" value="BRCA1-associated"/>
</dbReference>
<dbReference type="PROSITE" id="PS51805">
    <property type="entry name" value="EPHD"/>
    <property type="match status" value="1"/>
</dbReference>
<keyword evidence="8" id="KW-0539">Nucleus</keyword>
<evidence type="ECO:0000313" key="15">
    <source>
        <dbReference type="EMBL" id="PXF49447.1"/>
    </source>
</evidence>
<dbReference type="InterPro" id="IPR013083">
    <property type="entry name" value="Znf_RING/FYVE/PHD"/>
</dbReference>
<evidence type="ECO:0000256" key="10">
    <source>
        <dbReference type="SAM" id="MobiDB-lite"/>
    </source>
</evidence>
<feature type="compositionally biased region" description="Pro residues" evidence="10">
    <location>
        <begin position="1"/>
        <end position="16"/>
    </location>
</feature>
<feature type="domain" description="PHD-type" evidence="14">
    <location>
        <begin position="225"/>
        <end position="344"/>
    </location>
</feature>
<dbReference type="Proteomes" id="UP000247409">
    <property type="component" value="Unassembled WGS sequence"/>
</dbReference>
<keyword evidence="16" id="KW-1185">Reference proteome</keyword>
<dbReference type="GO" id="GO:0008270">
    <property type="term" value="F:zinc ion binding"/>
    <property type="evidence" value="ECO:0007669"/>
    <property type="project" value="UniProtKB-KW"/>
</dbReference>
<evidence type="ECO:0000259" key="13">
    <source>
        <dbReference type="PROSITE" id="PS50172"/>
    </source>
</evidence>
<feature type="domain" description="PHD-type" evidence="11">
    <location>
        <begin position="371"/>
        <end position="416"/>
    </location>
</feature>
<dbReference type="SUPFAM" id="SSF57850">
    <property type="entry name" value="RING/U-box"/>
    <property type="match status" value="1"/>
</dbReference>
<evidence type="ECO:0000256" key="6">
    <source>
        <dbReference type="ARBA" id="ARBA00022833"/>
    </source>
</evidence>
<evidence type="ECO:0000256" key="3">
    <source>
        <dbReference type="ARBA" id="ARBA00022737"/>
    </source>
</evidence>
<comment type="subcellular location">
    <subcellularLocation>
        <location evidence="1">Nucleus</location>
    </subcellularLocation>
</comment>
<dbReference type="PROSITE" id="PS00518">
    <property type="entry name" value="ZF_RING_1"/>
    <property type="match status" value="1"/>
</dbReference>
<dbReference type="Gene3D" id="3.40.50.10190">
    <property type="entry name" value="BRCT domain"/>
    <property type="match status" value="1"/>
</dbReference>
<evidence type="ECO:0000256" key="7">
    <source>
        <dbReference type="ARBA" id="ARBA00023204"/>
    </source>
</evidence>
<comment type="caution">
    <text evidence="15">The sequence shown here is derived from an EMBL/GenBank/DDBJ whole genome shotgun (WGS) entry which is preliminary data.</text>
</comment>
<sequence length="667" mass="72381">MPSDQPQPNPSQPPPTASATPTNRAAPANAASTNKAAAGNKPPPVAKAAAAVRAAAPIKIAPATEAALVARACPAADAQAFALQRLSKLPPLVEKLAASLTCSICLDYMEEAHQLQCSHIFCPNCISRMLAMPHASCPICKRKTAKRMLSPIISFSTAVASLRALQKILQQCNISKSSSQPASALHDGFEAAVTSAVARMQQTQRRLSLKAHQIDDTDDRQRPVSRVCALCPKGVGASFFGDQVKFGHFKPAPSPSRRSTLYAHHYCAMYSSTVYDVDGTLHGIDDALSRNDNVVCARSACGRTRASVACAAQECSKQFHYACAVLEHCVLIDDGYKAYCVLHADRAPKIDDTAFKKSLSDPAGKESLEHDDVCYLCNRGGRLLMCDTCDRCVHPACTRLRAIPKGDWSCAVCLGAGRPSGGASRGSATSKKRGRRDGCEDNESDEDFEGRPTGGSAKRARTKAMAPRTRTGRKRFVLSYTGLAEAQREVLRTIAKSRRCSVRSDVDEKVTHVVISCYNATDRPVRTMKLCKAIASKKTILCWKWVEESFHERHEWADTEGHVHSLTWKKDDAFVYEGVRFHFGCYNGPREKKEELMSLVQMGGGCVVQRENGGGDGGEEGVVYVMEDLDVKRSGRREEVSRVEPPAGAKVVTSTCIVDLCTKKRSS</sequence>
<evidence type="ECO:0000256" key="2">
    <source>
        <dbReference type="ARBA" id="ARBA00022723"/>
    </source>
</evidence>
<reference evidence="15 16" key="1">
    <citation type="journal article" date="2018" name="Mol. Biol. Evol.">
        <title>Analysis of the draft genome of the red seaweed Gracilariopsis chorda provides insights into genome size evolution in Rhodophyta.</title>
        <authorList>
            <person name="Lee J."/>
            <person name="Yang E.C."/>
            <person name="Graf L."/>
            <person name="Yang J.H."/>
            <person name="Qiu H."/>
            <person name="Zel Zion U."/>
            <person name="Chan C.X."/>
            <person name="Stephens T.G."/>
            <person name="Weber A.P.M."/>
            <person name="Boo G.H."/>
            <person name="Boo S.M."/>
            <person name="Kim K.M."/>
            <person name="Shin Y."/>
            <person name="Jung M."/>
            <person name="Lee S.J."/>
            <person name="Yim H.S."/>
            <person name="Lee J.H."/>
            <person name="Bhattacharya D."/>
            <person name="Yoon H.S."/>
        </authorList>
    </citation>
    <scope>NUCLEOTIDE SEQUENCE [LARGE SCALE GENOMIC DNA]</scope>
    <source>
        <strain evidence="15 16">SKKU-2015</strain>
        <tissue evidence="15">Whole body</tissue>
    </source>
</reference>
<organism evidence="15 16">
    <name type="scientific">Gracilariopsis chorda</name>
    <dbReference type="NCBI Taxonomy" id="448386"/>
    <lineage>
        <taxon>Eukaryota</taxon>
        <taxon>Rhodophyta</taxon>
        <taxon>Florideophyceae</taxon>
        <taxon>Rhodymeniophycidae</taxon>
        <taxon>Gracilariales</taxon>
        <taxon>Gracilariaceae</taxon>
        <taxon>Gracilariopsis</taxon>
    </lineage>
</organism>
<dbReference type="Pfam" id="PF00628">
    <property type="entry name" value="PHD"/>
    <property type="match status" value="1"/>
</dbReference>
<dbReference type="SMART" id="SM00249">
    <property type="entry name" value="PHD"/>
    <property type="match status" value="2"/>
</dbReference>
<dbReference type="InterPro" id="IPR011011">
    <property type="entry name" value="Znf_FYVE_PHD"/>
</dbReference>
<name>A0A2V3J632_9FLOR</name>
<evidence type="ECO:0000256" key="5">
    <source>
        <dbReference type="ARBA" id="ARBA00022771"/>
    </source>
</evidence>
<protein>
    <submittedName>
        <fullName evidence="15">Histone-lysine N-methyltransferase trithorax</fullName>
    </submittedName>
</protein>
<dbReference type="InterPro" id="IPR019786">
    <property type="entry name" value="Zinc_finger_PHD-type_CS"/>
</dbReference>
<dbReference type="Gene3D" id="3.30.40.10">
    <property type="entry name" value="Zinc/RING finger domain, C3HC4 (zinc finger)"/>
    <property type="match status" value="3"/>
</dbReference>
<gene>
    <name evidence="15" type="ORF">BWQ96_00763</name>
</gene>
<dbReference type="GO" id="GO:0045944">
    <property type="term" value="P:positive regulation of transcription by RNA polymerase II"/>
    <property type="evidence" value="ECO:0007669"/>
    <property type="project" value="TreeGrafter"/>
</dbReference>
<evidence type="ECO:0000256" key="4">
    <source>
        <dbReference type="ARBA" id="ARBA00022763"/>
    </source>
</evidence>
<dbReference type="InterPro" id="IPR001965">
    <property type="entry name" value="Znf_PHD"/>
</dbReference>
<feature type="region of interest" description="Disordered" evidence="10">
    <location>
        <begin position="419"/>
        <end position="469"/>
    </location>
</feature>
<dbReference type="EMBL" id="NBIV01000005">
    <property type="protein sequence ID" value="PXF49447.1"/>
    <property type="molecule type" value="Genomic_DNA"/>
</dbReference>
<feature type="domain" description="RING-type" evidence="12">
    <location>
        <begin position="102"/>
        <end position="141"/>
    </location>
</feature>
<evidence type="ECO:0000259" key="14">
    <source>
        <dbReference type="PROSITE" id="PS51805"/>
    </source>
</evidence>
<dbReference type="SMART" id="SM00292">
    <property type="entry name" value="BRCT"/>
    <property type="match status" value="1"/>
</dbReference>